<organism evidence="5 6">
    <name type="scientific">Haloarcula pellucida</name>
    <dbReference type="NCBI Taxonomy" id="1427151"/>
    <lineage>
        <taxon>Archaea</taxon>
        <taxon>Methanobacteriati</taxon>
        <taxon>Methanobacteriota</taxon>
        <taxon>Stenosarchaea group</taxon>
        <taxon>Halobacteria</taxon>
        <taxon>Halobacteriales</taxon>
        <taxon>Haloarculaceae</taxon>
        <taxon>Haloarcula</taxon>
    </lineage>
</organism>
<gene>
    <name evidence="5" type="ORF">GCM10009030_16420</name>
</gene>
<evidence type="ECO:0000313" key="6">
    <source>
        <dbReference type="Proteomes" id="UP000605784"/>
    </source>
</evidence>
<dbReference type="GO" id="GO:0005524">
    <property type="term" value="F:ATP binding"/>
    <property type="evidence" value="ECO:0007669"/>
    <property type="project" value="UniProtKB-KW"/>
</dbReference>
<dbReference type="PANTHER" id="PTHR10763:SF22">
    <property type="entry name" value="ORC1-TYPE DNA REPLICATION PROTEIN"/>
    <property type="match status" value="1"/>
</dbReference>
<dbReference type="Proteomes" id="UP000605784">
    <property type="component" value="Unassembled WGS sequence"/>
</dbReference>
<dbReference type="Pfam" id="PF22703">
    <property type="entry name" value="Cdc6_lid"/>
    <property type="match status" value="1"/>
</dbReference>
<evidence type="ECO:0000256" key="2">
    <source>
        <dbReference type="ARBA" id="ARBA00022741"/>
    </source>
</evidence>
<dbReference type="PANTHER" id="PTHR10763">
    <property type="entry name" value="CELL DIVISION CONTROL PROTEIN 6-RELATED"/>
    <property type="match status" value="1"/>
</dbReference>
<dbReference type="InterPro" id="IPR027417">
    <property type="entry name" value="P-loop_NTPase"/>
</dbReference>
<dbReference type="GO" id="GO:0051301">
    <property type="term" value="P:cell division"/>
    <property type="evidence" value="ECO:0007669"/>
    <property type="project" value="UniProtKB-KW"/>
</dbReference>
<keyword evidence="1" id="KW-0235">DNA replication</keyword>
<reference evidence="5" key="2">
    <citation type="submission" date="2020-09" db="EMBL/GenBank/DDBJ databases">
        <authorList>
            <person name="Sun Q."/>
            <person name="Ohkuma M."/>
        </authorList>
    </citation>
    <scope>NUCLEOTIDE SEQUENCE</scope>
    <source>
        <strain evidence="5">JCM 17820</strain>
    </source>
</reference>
<dbReference type="InterPro" id="IPR050311">
    <property type="entry name" value="ORC1/CDC6"/>
</dbReference>
<evidence type="ECO:0000256" key="3">
    <source>
        <dbReference type="ARBA" id="ARBA00022840"/>
    </source>
</evidence>
<proteinExistence type="predicted"/>
<dbReference type="Pfam" id="PF13191">
    <property type="entry name" value="AAA_16"/>
    <property type="match status" value="1"/>
</dbReference>
<name>A0A830GKX8_9EURY</name>
<keyword evidence="5" id="KW-0132">Cell division</keyword>
<sequence length="337" mass="37726">MITDARALRPDFVPQDLYHREGQIDHLSSVLEPSTLSYAENVCIFGPPGVGKTTIAKYTLGQLERERFGIRWAYVSCLSESTTGVLHAAARNADLGADLRRSGTPRSEPLRRLREYDDQIVVILDEVSVLDEESLLALAGVANVSLVCITTDEDHWFSSLSGPATSRMRSAATVHLDKYSHSELCDILDSRLTHGVMSSRVDDDVVPYVADLAAGDARRGIAMLRRGVDHVDRTDTERLTTEVINETADGAEADIRERRIRSLGTHHRLLLRIIEEAGTIDAETLRERYERQADRPKSDSSRKRYLKLLRRYELIERVGSGRGSRYRAVTSAHEQTA</sequence>
<evidence type="ECO:0000313" key="5">
    <source>
        <dbReference type="EMBL" id="GGN92300.1"/>
    </source>
</evidence>
<dbReference type="RefSeq" id="WP_188996328.1">
    <property type="nucleotide sequence ID" value="NZ_BMOU01000002.1"/>
</dbReference>
<dbReference type="SMART" id="SM00382">
    <property type="entry name" value="AAA"/>
    <property type="match status" value="1"/>
</dbReference>
<dbReference type="InterPro" id="IPR003593">
    <property type="entry name" value="AAA+_ATPase"/>
</dbReference>
<keyword evidence="5" id="KW-0131">Cell cycle</keyword>
<dbReference type="EMBL" id="BMOU01000002">
    <property type="protein sequence ID" value="GGN92300.1"/>
    <property type="molecule type" value="Genomic_DNA"/>
</dbReference>
<evidence type="ECO:0000256" key="1">
    <source>
        <dbReference type="ARBA" id="ARBA00022705"/>
    </source>
</evidence>
<comment type="caution">
    <text evidence="5">The sequence shown here is derived from an EMBL/GenBank/DDBJ whole genome shotgun (WGS) entry which is preliminary data.</text>
</comment>
<keyword evidence="2" id="KW-0547">Nucleotide-binding</keyword>
<dbReference type="Gene3D" id="1.10.8.60">
    <property type="match status" value="1"/>
</dbReference>
<protein>
    <submittedName>
        <fullName evidence="5">Cell division control protein Cdc6</fullName>
    </submittedName>
</protein>
<feature type="domain" description="AAA+ ATPase" evidence="4">
    <location>
        <begin position="38"/>
        <end position="180"/>
    </location>
</feature>
<dbReference type="InterPro" id="IPR055237">
    <property type="entry name" value="Cdc6_lid"/>
</dbReference>
<dbReference type="CDD" id="cd00009">
    <property type="entry name" value="AAA"/>
    <property type="match status" value="1"/>
</dbReference>
<accession>A0A830GKX8</accession>
<keyword evidence="3" id="KW-0067">ATP-binding</keyword>
<dbReference type="GO" id="GO:0006260">
    <property type="term" value="P:DNA replication"/>
    <property type="evidence" value="ECO:0007669"/>
    <property type="project" value="UniProtKB-KW"/>
</dbReference>
<dbReference type="SUPFAM" id="SSF52540">
    <property type="entry name" value="P-loop containing nucleoside triphosphate hydrolases"/>
    <property type="match status" value="1"/>
</dbReference>
<dbReference type="Gene3D" id="3.40.50.300">
    <property type="entry name" value="P-loop containing nucleotide triphosphate hydrolases"/>
    <property type="match status" value="1"/>
</dbReference>
<dbReference type="AlphaFoldDB" id="A0A830GKX8"/>
<reference evidence="5" key="1">
    <citation type="journal article" date="2014" name="Int. J. Syst. Evol. Microbiol.">
        <title>Complete genome sequence of Corynebacterium casei LMG S-19264T (=DSM 44701T), isolated from a smear-ripened cheese.</title>
        <authorList>
            <consortium name="US DOE Joint Genome Institute (JGI-PGF)"/>
            <person name="Walter F."/>
            <person name="Albersmeier A."/>
            <person name="Kalinowski J."/>
            <person name="Ruckert C."/>
        </authorList>
    </citation>
    <scope>NUCLEOTIDE SEQUENCE</scope>
    <source>
        <strain evidence="5">JCM 17820</strain>
    </source>
</reference>
<keyword evidence="6" id="KW-1185">Reference proteome</keyword>
<evidence type="ECO:0000259" key="4">
    <source>
        <dbReference type="SMART" id="SM00382"/>
    </source>
</evidence>
<dbReference type="InterPro" id="IPR041664">
    <property type="entry name" value="AAA_16"/>
</dbReference>